<dbReference type="EMBL" id="JAAMPC010000004">
    <property type="protein sequence ID" value="KAG2317148.1"/>
    <property type="molecule type" value="Genomic_DNA"/>
</dbReference>
<reference evidence="1 2" key="1">
    <citation type="submission" date="2020-02" db="EMBL/GenBank/DDBJ databases">
        <authorList>
            <person name="Ma Q."/>
            <person name="Huang Y."/>
            <person name="Song X."/>
            <person name="Pei D."/>
        </authorList>
    </citation>
    <scope>NUCLEOTIDE SEQUENCE [LARGE SCALE GENOMIC DNA]</scope>
    <source>
        <strain evidence="1">Sxm20200214</strain>
        <tissue evidence="1">Leaf</tissue>
    </source>
</reference>
<comment type="caution">
    <text evidence="1">The sequence shown here is derived from an EMBL/GenBank/DDBJ whole genome shotgun (WGS) entry which is preliminary data.</text>
</comment>
<proteinExistence type="predicted"/>
<dbReference type="OrthoDB" id="1410084at2759"/>
<accession>A0A8X7VSB2</accession>
<evidence type="ECO:0000313" key="2">
    <source>
        <dbReference type="Proteomes" id="UP000886595"/>
    </source>
</evidence>
<sequence>MRRFTRSYSQPCEVRKNEILKQEVDLTNDADDDDDEVHEIRGTETAVFGDSSDYASVRTMMFWQRFAQSLDQLSRQLNR</sequence>
<dbReference type="AlphaFoldDB" id="A0A8X7VSB2"/>
<dbReference type="Proteomes" id="UP000886595">
    <property type="component" value="Unassembled WGS sequence"/>
</dbReference>
<keyword evidence="2" id="KW-1185">Reference proteome</keyword>
<protein>
    <submittedName>
        <fullName evidence="1">Uncharacterized protein</fullName>
    </submittedName>
</protein>
<evidence type="ECO:0000313" key="1">
    <source>
        <dbReference type="EMBL" id="KAG2317148.1"/>
    </source>
</evidence>
<name>A0A8X7VSB2_BRACI</name>
<gene>
    <name evidence="1" type="ORF">Bca52824_020270</name>
</gene>
<organism evidence="1 2">
    <name type="scientific">Brassica carinata</name>
    <name type="common">Ethiopian mustard</name>
    <name type="synonym">Abyssinian cabbage</name>
    <dbReference type="NCBI Taxonomy" id="52824"/>
    <lineage>
        <taxon>Eukaryota</taxon>
        <taxon>Viridiplantae</taxon>
        <taxon>Streptophyta</taxon>
        <taxon>Embryophyta</taxon>
        <taxon>Tracheophyta</taxon>
        <taxon>Spermatophyta</taxon>
        <taxon>Magnoliopsida</taxon>
        <taxon>eudicotyledons</taxon>
        <taxon>Gunneridae</taxon>
        <taxon>Pentapetalae</taxon>
        <taxon>rosids</taxon>
        <taxon>malvids</taxon>
        <taxon>Brassicales</taxon>
        <taxon>Brassicaceae</taxon>
        <taxon>Brassiceae</taxon>
        <taxon>Brassica</taxon>
    </lineage>
</organism>